<protein>
    <submittedName>
        <fullName evidence="6">ABC transporter substrate-binding protein</fullName>
    </submittedName>
</protein>
<reference evidence="6 7" key="1">
    <citation type="submission" date="2024-11" db="EMBL/GenBank/DDBJ databases">
        <title>Draft genome sequences of two bacteria associated to sugarcane roots in Colombia.</title>
        <authorList>
            <person name="Pardo-Diaz S."/>
            <person name="Masmela-Mendoza J."/>
            <person name="Delgadillo-Duran P."/>
            <person name="Bautista E.J."/>
            <person name="Rojas-Tapias D.F."/>
        </authorList>
    </citation>
    <scope>NUCLEOTIDE SEQUENCE [LARGE SCALE GENOMIC DNA]</scope>
    <source>
        <strain evidence="6 7">Ap18</strain>
    </source>
</reference>
<evidence type="ECO:0000313" key="6">
    <source>
        <dbReference type="EMBL" id="MFL7905505.1"/>
    </source>
</evidence>
<comment type="similarity">
    <text evidence="2">Belongs to the bacterial solute-binding protein SsuA/TauA family.</text>
</comment>
<dbReference type="Proteomes" id="UP001628281">
    <property type="component" value="Unassembled WGS sequence"/>
</dbReference>
<accession>A0ABW8VGD1</accession>
<feature type="chain" id="PRO_5046520819" evidence="4">
    <location>
        <begin position="27"/>
        <end position="330"/>
    </location>
</feature>
<evidence type="ECO:0000256" key="2">
    <source>
        <dbReference type="ARBA" id="ARBA00010742"/>
    </source>
</evidence>
<comment type="subcellular location">
    <subcellularLocation>
        <location evidence="1">Periplasm</location>
    </subcellularLocation>
</comment>
<dbReference type="PANTHER" id="PTHR30024:SF47">
    <property type="entry name" value="TAURINE-BINDING PERIPLASMIC PROTEIN"/>
    <property type="match status" value="1"/>
</dbReference>
<organism evidence="6 7">
    <name type="scientific">Azospirillum argentinense</name>
    <dbReference type="NCBI Taxonomy" id="2970906"/>
    <lineage>
        <taxon>Bacteria</taxon>
        <taxon>Pseudomonadati</taxon>
        <taxon>Pseudomonadota</taxon>
        <taxon>Alphaproteobacteria</taxon>
        <taxon>Rhodospirillales</taxon>
        <taxon>Azospirillaceae</taxon>
        <taxon>Azospirillum</taxon>
    </lineage>
</organism>
<name>A0ABW8VGD1_9PROT</name>
<dbReference type="SUPFAM" id="SSF53850">
    <property type="entry name" value="Periplasmic binding protein-like II"/>
    <property type="match status" value="1"/>
</dbReference>
<evidence type="ECO:0000256" key="4">
    <source>
        <dbReference type="SAM" id="SignalP"/>
    </source>
</evidence>
<feature type="signal peptide" evidence="4">
    <location>
        <begin position="1"/>
        <end position="26"/>
    </location>
</feature>
<dbReference type="Gene3D" id="3.40.190.10">
    <property type="entry name" value="Periplasmic binding protein-like II"/>
    <property type="match status" value="2"/>
</dbReference>
<dbReference type="Pfam" id="PF09084">
    <property type="entry name" value="NMT1"/>
    <property type="match status" value="1"/>
</dbReference>
<proteinExistence type="inferred from homology"/>
<gene>
    <name evidence="6" type="ORF">ACJ41P_30570</name>
</gene>
<evidence type="ECO:0000256" key="1">
    <source>
        <dbReference type="ARBA" id="ARBA00004418"/>
    </source>
</evidence>
<dbReference type="EMBL" id="JBJLSN010000083">
    <property type="protein sequence ID" value="MFL7905505.1"/>
    <property type="molecule type" value="Genomic_DNA"/>
</dbReference>
<feature type="domain" description="SsuA/THI5-like" evidence="5">
    <location>
        <begin position="51"/>
        <end position="250"/>
    </location>
</feature>
<keyword evidence="7" id="KW-1185">Reference proteome</keyword>
<keyword evidence="3 4" id="KW-0732">Signal</keyword>
<evidence type="ECO:0000313" key="7">
    <source>
        <dbReference type="Proteomes" id="UP001628281"/>
    </source>
</evidence>
<dbReference type="PANTHER" id="PTHR30024">
    <property type="entry name" value="ALIPHATIC SULFONATES-BINDING PROTEIN-RELATED"/>
    <property type="match status" value="1"/>
</dbReference>
<dbReference type="InterPro" id="IPR015168">
    <property type="entry name" value="SsuA/THI5"/>
</dbReference>
<comment type="caution">
    <text evidence="6">The sequence shown here is derived from an EMBL/GenBank/DDBJ whole genome shotgun (WGS) entry which is preliminary data.</text>
</comment>
<dbReference type="RefSeq" id="WP_407825798.1">
    <property type="nucleotide sequence ID" value="NZ_JBJLSN010000083.1"/>
</dbReference>
<evidence type="ECO:0000256" key="3">
    <source>
        <dbReference type="ARBA" id="ARBA00022729"/>
    </source>
</evidence>
<sequence length="330" mass="34637">MTAARRLTAVAGLAALLSLAALPAHAEKIRLGYWTSGFSLGIGAVLEAEKFLEKEGLEVEYVKFSEVNGPTKAILTKSIDLAVAVPTAGSMQAVADGAPVRIVLATQVAEGQIVTLASSGVTGIADLKGRKVGMSPAGSATYALTTAFLEANHGLKLSDYQVVHANEARLAQFLAQGEIAAGALRAVTVAQINETPVRVLANNVDEWKRLSGSNSVPILATAIVHDDFAAGSPEAIVKFILGLKKASDYGARNTARVAQILKDSASLADDDATAYAKLWEQIYIASLSAGDLATLKRQEAIYKAGGTLTKDVPPSAYDTRFYEQARARLP</sequence>
<evidence type="ECO:0000259" key="5">
    <source>
        <dbReference type="Pfam" id="PF09084"/>
    </source>
</evidence>